<name>A0AAD7UQL7_9FUNG</name>
<evidence type="ECO:0000313" key="2">
    <source>
        <dbReference type="EMBL" id="KAJ8651762.1"/>
    </source>
</evidence>
<evidence type="ECO:0000313" key="3">
    <source>
        <dbReference type="Proteomes" id="UP001234581"/>
    </source>
</evidence>
<dbReference type="Proteomes" id="UP001234581">
    <property type="component" value="Unassembled WGS sequence"/>
</dbReference>
<dbReference type="EMBL" id="JARTCD010000144">
    <property type="protein sequence ID" value="KAJ8651762.1"/>
    <property type="molecule type" value="Genomic_DNA"/>
</dbReference>
<sequence>MPPKKVHTMPPRKPLTTPLKPSKNEIACHMFGQPNPEEEIRLLRNYCTKLIANEEYYLRELAKYRQEPQQQRAHHKQIKDAVAQVSINQPHPVLLTTHRTHQESQAPTNAITKASQTLNDLLQSAPKPEKQNTTCMPPLPSPVKKTTDTQTQLPTTTTSLAKEGPTTHTTPSPCPPSRTSFKTGQPPQSIPEKFRSTRTTPTINAAVQFFRKPEPTNHRFQYLYLQCQQRTPRNEVRDYLRALDINPNRVLDISFPARHIVGLLLHVDYVTHVTQQLKQHKLVCLKNFNPIDPQHLQDPSYSSLPTTERQQVAIRCQRNRCLRALSSLHGRVLHAIASAFQSNGWLTNTDITHVLAKTTHIKI</sequence>
<dbReference type="RefSeq" id="XP_058336676.1">
    <property type="nucleotide sequence ID" value="XM_058492563.1"/>
</dbReference>
<gene>
    <name evidence="2" type="ORF">O0I10_012672</name>
</gene>
<comment type="caution">
    <text evidence="2">The sequence shown here is derived from an EMBL/GenBank/DDBJ whole genome shotgun (WGS) entry which is preliminary data.</text>
</comment>
<evidence type="ECO:0000256" key="1">
    <source>
        <dbReference type="SAM" id="MobiDB-lite"/>
    </source>
</evidence>
<reference evidence="2 3" key="1">
    <citation type="submission" date="2023-03" db="EMBL/GenBank/DDBJ databases">
        <title>Genome sequence of Lichtheimia ornata CBS 291.66.</title>
        <authorList>
            <person name="Mohabir J.T."/>
            <person name="Shea T.P."/>
            <person name="Kurbessoian T."/>
            <person name="Berby B."/>
            <person name="Fontaine J."/>
            <person name="Livny J."/>
            <person name="Gnirke A."/>
            <person name="Stajich J.E."/>
            <person name="Cuomo C.A."/>
        </authorList>
    </citation>
    <scope>NUCLEOTIDE SEQUENCE [LARGE SCALE GENOMIC DNA]</scope>
    <source>
        <strain evidence="2">CBS 291.66</strain>
    </source>
</reference>
<proteinExistence type="predicted"/>
<feature type="region of interest" description="Disordered" evidence="1">
    <location>
        <begin position="126"/>
        <end position="194"/>
    </location>
</feature>
<dbReference type="AlphaFoldDB" id="A0AAD7UQL7"/>
<dbReference type="GeneID" id="83220009"/>
<feature type="region of interest" description="Disordered" evidence="1">
    <location>
        <begin position="1"/>
        <end position="22"/>
    </location>
</feature>
<organism evidence="2 3">
    <name type="scientific">Lichtheimia ornata</name>
    <dbReference type="NCBI Taxonomy" id="688661"/>
    <lineage>
        <taxon>Eukaryota</taxon>
        <taxon>Fungi</taxon>
        <taxon>Fungi incertae sedis</taxon>
        <taxon>Mucoromycota</taxon>
        <taxon>Mucoromycotina</taxon>
        <taxon>Mucoromycetes</taxon>
        <taxon>Mucorales</taxon>
        <taxon>Lichtheimiaceae</taxon>
        <taxon>Lichtheimia</taxon>
    </lineage>
</organism>
<protein>
    <submittedName>
        <fullName evidence="2">Uncharacterized protein</fullName>
    </submittedName>
</protein>
<keyword evidence="3" id="KW-1185">Reference proteome</keyword>
<feature type="compositionally biased region" description="Low complexity" evidence="1">
    <location>
        <begin position="148"/>
        <end position="158"/>
    </location>
</feature>
<accession>A0AAD7UQL7</accession>